<evidence type="ECO:0000313" key="2">
    <source>
        <dbReference type="EMBL" id="CAH7673002.1"/>
    </source>
</evidence>
<dbReference type="AlphaFoldDB" id="A0AAV0AWZ4"/>
<evidence type="ECO:0000256" key="1">
    <source>
        <dbReference type="SAM" id="MobiDB-lite"/>
    </source>
</evidence>
<feature type="region of interest" description="Disordered" evidence="1">
    <location>
        <begin position="250"/>
        <end position="289"/>
    </location>
</feature>
<feature type="compositionally biased region" description="Acidic residues" evidence="1">
    <location>
        <begin position="762"/>
        <end position="783"/>
    </location>
</feature>
<dbReference type="EMBL" id="CALTRL010001556">
    <property type="protein sequence ID" value="CAH7673002.1"/>
    <property type="molecule type" value="Genomic_DNA"/>
</dbReference>
<dbReference type="Proteomes" id="UP001153365">
    <property type="component" value="Unassembled WGS sequence"/>
</dbReference>
<evidence type="ECO:0008006" key="4">
    <source>
        <dbReference type="Google" id="ProtNLM"/>
    </source>
</evidence>
<accession>A0AAV0AWZ4</accession>
<evidence type="ECO:0000313" key="3">
    <source>
        <dbReference type="Proteomes" id="UP001153365"/>
    </source>
</evidence>
<feature type="compositionally biased region" description="Basic residues" evidence="1">
    <location>
        <begin position="726"/>
        <end position="735"/>
    </location>
</feature>
<feature type="compositionally biased region" description="Acidic residues" evidence="1">
    <location>
        <begin position="515"/>
        <end position="529"/>
    </location>
</feature>
<feature type="region of interest" description="Disordered" evidence="1">
    <location>
        <begin position="361"/>
        <end position="409"/>
    </location>
</feature>
<organism evidence="2 3">
    <name type="scientific">Phakopsora pachyrhizi</name>
    <name type="common">Asian soybean rust disease fungus</name>
    <dbReference type="NCBI Taxonomy" id="170000"/>
    <lineage>
        <taxon>Eukaryota</taxon>
        <taxon>Fungi</taxon>
        <taxon>Dikarya</taxon>
        <taxon>Basidiomycota</taxon>
        <taxon>Pucciniomycotina</taxon>
        <taxon>Pucciniomycetes</taxon>
        <taxon>Pucciniales</taxon>
        <taxon>Phakopsoraceae</taxon>
        <taxon>Phakopsora</taxon>
    </lineage>
</organism>
<sequence>MKPNNNQQSSNSHSSELESTLIQQFENQSINHHEIRITDSRLSNRSRKAYYTPQNPRQFSSSAAKRNSVMALGSIAHLQHYFVKHGLANRERPSHHKGMVLAIPGKEMRLTEEEIEVFDELPEPTPPRPVPPKLNFPTGRALPDLTDLRSTTREVMSLLDQVCDAWGLVELASEKNQSEDQSTEKQQQLNGSDLTVSPTYFIVNLLTITTQAVRSVQKFILTLPDPDIFSSSTTMGGDLQRRMSQLELSTAARPGVSRSILGPSRSSSPNPNQRHSSGSSPSPSSANRTKTDLMKLSLRASFDPFMLFKKRSVSSLNAPQAIREREDPLVALRRMSLDVLGCLKDIELRFRIPGSATPTTNDELFRIRPGSEGSDSNGLGMMPSSTERNLTPPLVSNENDDCHSSTSNSTGLILPSLSWEYRNDVGLKDVRGEALVIKNWLECVDGILEGVEIINENTYSHTMSRFKGLSFQSSKNSKGNGIGSNSTTSSTKNPTEIVVTDDSSNPNSRENAYFSEEDQNEENLSDFEEEDLPDWARNDRFVLIEQEQQEIDTSTRKKGRRRMLKEARKRRERDLKLERLFSCLVYHLPAEVLIHLNPPHGEDGSRYKFWDSLSDGTLLCLAYNVALRQSKRPWGFIPVESIHDMINLNSNETVHQPSSSNSEQKRVVVGLTFRRMENLRFWAAALKLRYLIKSEPNPPKGTQQPRPRTKGVEDLSEEEVGDGKKKSEKSKKKKGFKNDLLKQILNPKTKTTNTESNIKEGQEEEDEDDEESDDDESEEEEDLRGDKERLMCNDRVIRFDPNLVARKLNTKISNNDYDEKTVKEQGRGTDEEERIEWLEMLEEISFCWLDCLKIEKREEVLGSR</sequence>
<dbReference type="PANTHER" id="PTHR38702">
    <property type="entry name" value="CALPONIN-HOMOLOGY (CH) DOMAIN-CONTAINING PROTEIN"/>
    <property type="match status" value="1"/>
</dbReference>
<dbReference type="PANTHER" id="PTHR38702:SF1">
    <property type="entry name" value="CALPONIN-HOMOLOGY (CH) DOMAIN-CONTAINING PROTEIN"/>
    <property type="match status" value="1"/>
</dbReference>
<gene>
    <name evidence="2" type="ORF">PPACK8108_LOCUS7863</name>
</gene>
<feature type="compositionally biased region" description="Low complexity" evidence="1">
    <location>
        <begin position="473"/>
        <end position="492"/>
    </location>
</feature>
<feature type="region of interest" description="Disordered" evidence="1">
    <location>
        <begin position="472"/>
        <end position="529"/>
    </location>
</feature>
<keyword evidence="3" id="KW-1185">Reference proteome</keyword>
<feature type="compositionally biased region" description="Polar residues" evidence="1">
    <location>
        <begin position="746"/>
        <end position="756"/>
    </location>
</feature>
<name>A0AAV0AWZ4_PHAPC</name>
<feature type="compositionally biased region" description="Polar residues" evidence="1">
    <location>
        <begin position="373"/>
        <end position="397"/>
    </location>
</feature>
<proteinExistence type="predicted"/>
<protein>
    <recommendedName>
        <fullName evidence="4">Calponin-homology (CH) domain-containing protein</fullName>
    </recommendedName>
</protein>
<reference evidence="2" key="1">
    <citation type="submission" date="2022-06" db="EMBL/GenBank/DDBJ databases">
        <authorList>
            <consortium name="SYNGENTA / RWTH Aachen University"/>
        </authorList>
    </citation>
    <scope>NUCLEOTIDE SEQUENCE</scope>
</reference>
<feature type="compositionally biased region" description="Low complexity" evidence="1">
    <location>
        <begin position="257"/>
        <end position="285"/>
    </location>
</feature>
<comment type="caution">
    <text evidence="2">The sequence shown here is derived from an EMBL/GenBank/DDBJ whole genome shotgun (WGS) entry which is preliminary data.</text>
</comment>
<feature type="region of interest" description="Disordered" evidence="1">
    <location>
        <begin position="694"/>
        <end position="787"/>
    </location>
</feature>
<feature type="compositionally biased region" description="Polar residues" evidence="1">
    <location>
        <begin position="501"/>
        <end position="510"/>
    </location>
</feature>